<dbReference type="Gene3D" id="3.90.550.10">
    <property type="entry name" value="Spore Coat Polysaccharide Biosynthesis Protein SpsA, Chain A"/>
    <property type="match status" value="1"/>
</dbReference>
<evidence type="ECO:0000313" key="3">
    <source>
        <dbReference type="Proteomes" id="UP000555103"/>
    </source>
</evidence>
<reference evidence="2 3" key="1">
    <citation type="submission" date="2020-08" db="EMBL/GenBank/DDBJ databases">
        <title>Genomic Encyclopedia of Type Strains, Phase IV (KMG-IV): sequencing the most valuable type-strain genomes for metagenomic binning, comparative biology and taxonomic classification.</title>
        <authorList>
            <person name="Goeker M."/>
        </authorList>
    </citation>
    <scope>NUCLEOTIDE SEQUENCE [LARGE SCALE GENOMIC DNA]</scope>
    <source>
        <strain evidence="2 3">DSM 104969</strain>
    </source>
</reference>
<evidence type="ECO:0000259" key="1">
    <source>
        <dbReference type="Pfam" id="PF00535"/>
    </source>
</evidence>
<dbReference type="Pfam" id="PF00535">
    <property type="entry name" value="Glycos_transf_2"/>
    <property type="match status" value="1"/>
</dbReference>
<name>A0A840CQ84_9BACT</name>
<dbReference type="EMBL" id="JACIEP010000011">
    <property type="protein sequence ID" value="MBB4037201.1"/>
    <property type="molecule type" value="Genomic_DNA"/>
</dbReference>
<proteinExistence type="predicted"/>
<dbReference type="InterPro" id="IPR001173">
    <property type="entry name" value="Glyco_trans_2-like"/>
</dbReference>
<dbReference type="InterPro" id="IPR029044">
    <property type="entry name" value="Nucleotide-diphossugar_trans"/>
</dbReference>
<dbReference type="AlphaFoldDB" id="A0A840CQ84"/>
<protein>
    <submittedName>
        <fullName evidence="2">Glycosyltransferase involved in cell wall biosynthesis</fullName>
    </submittedName>
</protein>
<keyword evidence="3" id="KW-1185">Reference proteome</keyword>
<keyword evidence="2" id="KW-0808">Transferase</keyword>
<feature type="domain" description="Glycosyltransferase 2-like" evidence="1">
    <location>
        <begin position="4"/>
        <end position="115"/>
    </location>
</feature>
<gene>
    <name evidence="2" type="ORF">GGR21_003116</name>
</gene>
<dbReference type="SUPFAM" id="SSF53448">
    <property type="entry name" value="Nucleotide-diphospho-sugar transferases"/>
    <property type="match status" value="1"/>
</dbReference>
<comment type="caution">
    <text evidence="2">The sequence shown here is derived from an EMBL/GenBank/DDBJ whole genome shotgun (WGS) entry which is preliminary data.</text>
</comment>
<evidence type="ECO:0000313" key="2">
    <source>
        <dbReference type="EMBL" id="MBB4037201.1"/>
    </source>
</evidence>
<organism evidence="2 3">
    <name type="scientific">Dysgonomonas hofstadii</name>
    <dbReference type="NCBI Taxonomy" id="637886"/>
    <lineage>
        <taxon>Bacteria</taxon>
        <taxon>Pseudomonadati</taxon>
        <taxon>Bacteroidota</taxon>
        <taxon>Bacteroidia</taxon>
        <taxon>Bacteroidales</taxon>
        <taxon>Dysgonomonadaceae</taxon>
        <taxon>Dysgonomonas</taxon>
    </lineage>
</organism>
<dbReference type="PANTHER" id="PTHR22916:SF3">
    <property type="entry name" value="UDP-GLCNAC:BETAGAL BETA-1,3-N-ACETYLGLUCOSAMINYLTRANSFERASE-LIKE PROTEIN 1"/>
    <property type="match status" value="1"/>
</dbReference>
<dbReference type="PANTHER" id="PTHR22916">
    <property type="entry name" value="GLYCOSYLTRANSFERASE"/>
    <property type="match status" value="1"/>
</dbReference>
<dbReference type="Proteomes" id="UP000555103">
    <property type="component" value="Unassembled WGS sequence"/>
</dbReference>
<accession>A0A840CQ84</accession>
<dbReference type="GO" id="GO:0016758">
    <property type="term" value="F:hexosyltransferase activity"/>
    <property type="evidence" value="ECO:0007669"/>
    <property type="project" value="UniProtKB-ARBA"/>
</dbReference>
<sequence>MQKTSFPFEILIHDDASTDSTASVIREYEERYPGIIKPIYQKENQYKKGIANTPTYQFPRVRGKYIAFCEGDDYWIDEYKLQKQVDFLESHPDYSLCSHRFKIYDKEENVWEPEWKYYKEIFAGNPDGVSFSLEENFLRHWLTKVLTVVVRKDSIVHVDFLPFTYFRDVHLFYYALKGSKGFCLNFFGGVYNRHFGGVYGKVTNKVNSDYRVYKDLLAKNKSDAVLKKIFRAAVIKKVYADVLDPEISLKYTLKIAFESIVYSGDIKTSVHAFRRIFRDRLWRIKRFIIRFVK</sequence>